<dbReference type="Pfam" id="PF14003">
    <property type="entry name" value="YlbE"/>
    <property type="match status" value="1"/>
</dbReference>
<dbReference type="RefSeq" id="WP_132948027.1">
    <property type="nucleotide sequence ID" value="NZ_BSVG01000003.1"/>
</dbReference>
<evidence type="ECO:0000313" key="2">
    <source>
        <dbReference type="Proteomes" id="UP000295658"/>
    </source>
</evidence>
<dbReference type="AlphaFoldDB" id="A0A4R1QED3"/>
<dbReference type="OrthoDB" id="1646085at2"/>
<gene>
    <name evidence="1" type="ORF">EDD69_10550</name>
</gene>
<accession>A0A4R1QED3</accession>
<keyword evidence="2" id="KW-1185">Reference proteome</keyword>
<sequence length="79" mass="9605">MRKDVYEYVKTKPILQKFLREQPYWYRHLSRNPTDVTKLERTALSYYKQTFPDKVEKVAYSLEMAAMMLSMMQAMRKSD</sequence>
<reference evidence="1 2" key="1">
    <citation type="submission" date="2019-03" db="EMBL/GenBank/DDBJ databases">
        <title>Genomic Encyclopedia of Type Strains, Phase IV (KMG-IV): sequencing the most valuable type-strain genomes for metagenomic binning, comparative biology and taxonomic classification.</title>
        <authorList>
            <person name="Goeker M."/>
        </authorList>
    </citation>
    <scope>NUCLEOTIDE SEQUENCE [LARGE SCALE GENOMIC DNA]</scope>
    <source>
        <strain evidence="1 2">DSM 24979</strain>
    </source>
</reference>
<evidence type="ECO:0000313" key="1">
    <source>
        <dbReference type="EMBL" id="TCL50254.1"/>
    </source>
</evidence>
<comment type="caution">
    <text evidence="1">The sequence shown here is derived from an EMBL/GenBank/DDBJ whole genome shotgun (WGS) entry which is preliminary data.</text>
</comment>
<name>A0A4R1QED3_9BACL</name>
<dbReference type="InterPro" id="IPR025613">
    <property type="entry name" value="YlbE"/>
</dbReference>
<protein>
    <submittedName>
        <fullName evidence="1">YlbE-like protein</fullName>
    </submittedName>
</protein>
<dbReference type="EMBL" id="SLUL01000005">
    <property type="protein sequence ID" value="TCL50254.1"/>
    <property type="molecule type" value="Genomic_DNA"/>
</dbReference>
<proteinExistence type="predicted"/>
<organism evidence="1 2">
    <name type="scientific">Thermolongibacillus altinsuensis</name>
    <dbReference type="NCBI Taxonomy" id="575256"/>
    <lineage>
        <taxon>Bacteria</taxon>
        <taxon>Bacillati</taxon>
        <taxon>Bacillota</taxon>
        <taxon>Bacilli</taxon>
        <taxon>Bacillales</taxon>
        <taxon>Anoxybacillaceae</taxon>
        <taxon>Thermolongibacillus</taxon>
    </lineage>
</organism>
<dbReference type="Proteomes" id="UP000295658">
    <property type="component" value="Unassembled WGS sequence"/>
</dbReference>